<dbReference type="Proteomes" id="UP000677244">
    <property type="component" value="Unassembled WGS sequence"/>
</dbReference>
<organism evidence="2 3">
    <name type="scientific">Niastella soli</name>
    <dbReference type="NCBI Taxonomy" id="2821487"/>
    <lineage>
        <taxon>Bacteria</taxon>
        <taxon>Pseudomonadati</taxon>
        <taxon>Bacteroidota</taxon>
        <taxon>Chitinophagia</taxon>
        <taxon>Chitinophagales</taxon>
        <taxon>Chitinophagaceae</taxon>
        <taxon>Niastella</taxon>
    </lineage>
</organism>
<proteinExistence type="predicted"/>
<dbReference type="EMBL" id="JAGHKO010000011">
    <property type="protein sequence ID" value="MBO9203992.1"/>
    <property type="molecule type" value="Genomic_DNA"/>
</dbReference>
<protein>
    <recommendedName>
        <fullName evidence="4">DUF4738 domain-containing protein</fullName>
    </recommendedName>
</protein>
<keyword evidence="1" id="KW-0732">Signal</keyword>
<gene>
    <name evidence="2" type="ORF">J7I42_27145</name>
</gene>
<evidence type="ECO:0000313" key="3">
    <source>
        <dbReference type="Proteomes" id="UP000677244"/>
    </source>
</evidence>
<feature type="chain" id="PRO_5046699734" description="DUF4738 domain-containing protein" evidence="1">
    <location>
        <begin position="22"/>
        <end position="208"/>
    </location>
</feature>
<name>A0ABS3Z1F2_9BACT</name>
<evidence type="ECO:0008006" key="4">
    <source>
        <dbReference type="Google" id="ProtNLM"/>
    </source>
</evidence>
<feature type="signal peptide" evidence="1">
    <location>
        <begin position="1"/>
        <end position="21"/>
    </location>
</feature>
<dbReference type="Gene3D" id="2.40.128.510">
    <property type="entry name" value="Protein of unknown function DUF4738"/>
    <property type="match status" value="1"/>
</dbReference>
<evidence type="ECO:0000256" key="1">
    <source>
        <dbReference type="SAM" id="SignalP"/>
    </source>
</evidence>
<accession>A0ABS3Z1F2</accession>
<reference evidence="2 3" key="1">
    <citation type="submission" date="2021-03" db="EMBL/GenBank/DDBJ databases">
        <title>Assistant Professor.</title>
        <authorList>
            <person name="Huq M.A."/>
        </authorList>
    </citation>
    <scope>NUCLEOTIDE SEQUENCE [LARGE SCALE GENOMIC DNA]</scope>
    <source>
        <strain evidence="2 3">MAH-29</strain>
    </source>
</reference>
<comment type="caution">
    <text evidence="2">The sequence shown here is derived from an EMBL/GenBank/DDBJ whole genome shotgun (WGS) entry which is preliminary data.</text>
</comment>
<dbReference type="RefSeq" id="WP_209142130.1">
    <property type="nucleotide sequence ID" value="NZ_JAGHKO010000011.1"/>
</dbReference>
<evidence type="ECO:0000313" key="2">
    <source>
        <dbReference type="EMBL" id="MBO9203992.1"/>
    </source>
</evidence>
<keyword evidence="3" id="KW-1185">Reference proteome</keyword>
<sequence length="208" mass="23108">MLKLFQLKTIPYLLFISLVFAGCSDVATTEKSKGADSTKRVGSSTVKAVEEKGEYNEEGYNEEEEIKNFIRQMSQLCENPVIKDTVFIMGKDSVSLAFNHNCTGDSFPLPAKYLETYKLDRFTGHSLKSDIAVKKNGVNVLNKRIEKGDFESLIDGNLKEYGVLLYPHIGAVGDTIYIDYSISIPLTDIGIGVRASILKDGSVQYTRN</sequence>
<dbReference type="PROSITE" id="PS51257">
    <property type="entry name" value="PROKAR_LIPOPROTEIN"/>
    <property type="match status" value="1"/>
</dbReference>